<dbReference type="GeneID" id="26627402"/>
<accession>A0A0B5A2C8</accession>
<dbReference type="RefSeq" id="YP_009200340.1">
    <property type="nucleotide sequence ID" value="NC_028820.1"/>
</dbReference>
<dbReference type="EMBL" id="KP202158">
    <property type="protein sequence ID" value="AJD81889.1"/>
    <property type="molecule type" value="Genomic_DNA"/>
</dbReference>
<name>A0A0B5A2C8_9CAUD</name>
<dbReference type="Gene3D" id="3.40.30.10">
    <property type="entry name" value="Glutaredoxin"/>
    <property type="match status" value="1"/>
</dbReference>
<evidence type="ECO:0000313" key="2">
    <source>
        <dbReference type="Proteomes" id="UP000031805"/>
    </source>
</evidence>
<dbReference type="KEGG" id="vg:26627402"/>
<reference evidence="1 2" key="1">
    <citation type="submission" date="2014-11" db="EMBL/GenBank/DDBJ databases">
        <title>Complete genome sequence of vB_YenM_TG1, a broad host range bacteriophage which infects Yersinia enterocolitica.</title>
        <authorList>
            <person name="Leon-Velarde C.G."/>
            <person name="Kropinski A.M."/>
            <person name="Chen S."/>
            <person name="Griffiths M.W."/>
            <person name="Odumeru J.A."/>
        </authorList>
    </citation>
    <scope>NUCLEOTIDE SEQUENCE [LARGE SCALE GENOMIC DNA]</scope>
</reference>
<dbReference type="Proteomes" id="UP000031805">
    <property type="component" value="Segment"/>
</dbReference>
<evidence type="ECO:0000313" key="1">
    <source>
        <dbReference type="EMBL" id="AJD81889.1"/>
    </source>
</evidence>
<sequence length="99" mass="11108">MIKVYGIPEEIHRCHACRTVKKLLDDVGASYEFIPVINKHGNDIIFDRELIKKLASLTGSKTLALSYPIVTFKNSPLNDLMALRSLLISLGHDSDLIEE</sequence>
<keyword evidence="2" id="KW-1185">Reference proteome</keyword>
<dbReference type="InterPro" id="IPR036249">
    <property type="entry name" value="Thioredoxin-like_sf"/>
</dbReference>
<organism evidence="1 2">
    <name type="scientific">Yersinia phage vB_YenM_TG1</name>
    <dbReference type="NCBI Taxonomy" id="1589265"/>
    <lineage>
        <taxon>Viruses</taxon>
        <taxon>Duplodnaviria</taxon>
        <taxon>Heunggongvirae</taxon>
        <taxon>Uroviricota</taxon>
        <taxon>Caudoviricetes</taxon>
        <taxon>Pantevenvirales</taxon>
        <taxon>Straboviridae</taxon>
        <taxon>Tevenvirinae</taxon>
        <taxon>Tegunavirus</taxon>
        <taxon>Tegunavirus yenmtg1</taxon>
    </lineage>
</organism>
<gene>
    <name evidence="1" type="ORF">YenMTG1_079</name>
</gene>
<proteinExistence type="predicted"/>
<dbReference type="SUPFAM" id="SSF52833">
    <property type="entry name" value="Thioredoxin-like"/>
    <property type="match status" value="1"/>
</dbReference>
<protein>
    <submittedName>
        <fullName evidence="1">Thioredoxin</fullName>
    </submittedName>
</protein>